<feature type="signal peptide" evidence="1">
    <location>
        <begin position="1"/>
        <end position="20"/>
    </location>
</feature>
<name>A0A835YZK9_9STRA</name>
<dbReference type="Gene3D" id="2.120.10.30">
    <property type="entry name" value="TolB, C-terminal domain"/>
    <property type="match status" value="1"/>
</dbReference>
<proteinExistence type="predicted"/>
<evidence type="ECO:0000313" key="3">
    <source>
        <dbReference type="Proteomes" id="UP000664859"/>
    </source>
</evidence>
<dbReference type="InterPro" id="IPR011042">
    <property type="entry name" value="6-blade_b-propeller_TolB-like"/>
</dbReference>
<dbReference type="PANTHER" id="PTHR19328:SF13">
    <property type="entry name" value="HIPL1 PROTEIN"/>
    <property type="match status" value="1"/>
</dbReference>
<dbReference type="PANTHER" id="PTHR19328">
    <property type="entry name" value="HEDGEHOG-INTERACTING PROTEIN"/>
    <property type="match status" value="1"/>
</dbReference>
<sequence length="628" mass="67803">MWRASPAALLALCCLYSAQAVQFKGFDAGGSRKPEVRLDDDNVLVELLWTWDEDDLPTMIKFVPGSEQVLVAHKLGTLRLYDSIDSGVNAYTLLVDMTAELLVDMTAEVNSIHDHGLTSFEFHPDWDAGVRKVFLLYSGEPKDIRKLPNYAAILADRPPDYGTGPPGDHGQTWGDECPCLDCDGTGANLDGLVCEKPYYLDRFSIDLDAGTATRDVTLLTASCGSSTTHGPTDLKVIGKDLIYGAGDSSQVATLDYGLDVDACFDPNQSAGQGSYRCVRETFGAGKIGRIPHDLLDSDKELAFEQVELVAKGLRQPWRMFHHKAQDRLYIGDVRNGDPEGTKSERIFTLSSACHDHTVSSCDVGNGDPEDTTSERIFHVDGIARAPQAGAALPNFGWPCIEGVRTETLGPLGAWTSATEQEQSMPSAAVDPVASSRRIQRSGHLTVASERWLGLLYQNGFLDWLDENGLDHCDATVAAAQAFIDGEPAPADGDPGWQAPIFEYRTGIEDPDDPETCFSTFAAITSVYFHDPAAAGAAGALPSKLAGRLIFSDYAKACVWYFENGADGLPDTTVLPKILMVDTGLINITQGPDGAMYGLDYVNGRLLRMSVIEAEAGALPAVKQGPVRP</sequence>
<keyword evidence="3" id="KW-1185">Reference proteome</keyword>
<evidence type="ECO:0000313" key="2">
    <source>
        <dbReference type="EMBL" id="KAG5184727.1"/>
    </source>
</evidence>
<accession>A0A835YZK9</accession>
<reference evidence="2" key="1">
    <citation type="submission" date="2021-02" db="EMBL/GenBank/DDBJ databases">
        <title>First Annotated Genome of the Yellow-green Alga Tribonema minus.</title>
        <authorList>
            <person name="Mahan K.M."/>
        </authorList>
    </citation>
    <scope>NUCLEOTIDE SEQUENCE</scope>
    <source>
        <strain evidence="2">UTEX B ZZ1240</strain>
    </source>
</reference>
<gene>
    <name evidence="2" type="ORF">JKP88DRAFT_314080</name>
</gene>
<dbReference type="OrthoDB" id="2128708at2759"/>
<dbReference type="EMBL" id="JAFCMP010000154">
    <property type="protein sequence ID" value="KAG5184727.1"/>
    <property type="molecule type" value="Genomic_DNA"/>
</dbReference>
<dbReference type="AlphaFoldDB" id="A0A835YZK9"/>
<organism evidence="2 3">
    <name type="scientific">Tribonema minus</name>
    <dbReference type="NCBI Taxonomy" id="303371"/>
    <lineage>
        <taxon>Eukaryota</taxon>
        <taxon>Sar</taxon>
        <taxon>Stramenopiles</taxon>
        <taxon>Ochrophyta</taxon>
        <taxon>PX clade</taxon>
        <taxon>Xanthophyceae</taxon>
        <taxon>Tribonematales</taxon>
        <taxon>Tribonemataceae</taxon>
        <taxon>Tribonema</taxon>
    </lineage>
</organism>
<dbReference type="Proteomes" id="UP000664859">
    <property type="component" value="Unassembled WGS sequence"/>
</dbReference>
<feature type="chain" id="PRO_5032610370" description="Glucose/Sorbosone dehydrogenase domain-containing protein" evidence="1">
    <location>
        <begin position="21"/>
        <end position="628"/>
    </location>
</feature>
<evidence type="ECO:0008006" key="4">
    <source>
        <dbReference type="Google" id="ProtNLM"/>
    </source>
</evidence>
<comment type="caution">
    <text evidence="2">The sequence shown here is derived from an EMBL/GenBank/DDBJ whole genome shotgun (WGS) entry which is preliminary data.</text>
</comment>
<evidence type="ECO:0000256" key="1">
    <source>
        <dbReference type="SAM" id="SignalP"/>
    </source>
</evidence>
<protein>
    <recommendedName>
        <fullName evidence="4">Glucose/Sorbosone dehydrogenase domain-containing protein</fullName>
    </recommendedName>
</protein>
<keyword evidence="1" id="KW-0732">Signal</keyword>